<dbReference type="KEGG" id="plen:EIM92_06705"/>
<evidence type="ECO:0000256" key="4">
    <source>
        <dbReference type="ARBA" id="ARBA00005552"/>
    </source>
</evidence>
<dbReference type="Pfam" id="PF14698">
    <property type="entry name" value="ASL_C2"/>
    <property type="match status" value="1"/>
</dbReference>
<proteinExistence type="inferred from homology"/>
<dbReference type="Pfam" id="PF00206">
    <property type="entry name" value="Lyase_1"/>
    <property type="match status" value="1"/>
</dbReference>
<dbReference type="Gene3D" id="1.10.40.30">
    <property type="entry name" value="Fumarase/aspartase (C-terminal domain)"/>
    <property type="match status" value="1"/>
</dbReference>
<comment type="subcellular location">
    <subcellularLocation>
        <location evidence="2 10">Cytoplasm</location>
    </subcellularLocation>
</comment>
<dbReference type="GO" id="GO:0042450">
    <property type="term" value="P:L-arginine biosynthetic process via ornithine"/>
    <property type="evidence" value="ECO:0007669"/>
    <property type="project" value="UniProtKB-UniRule"/>
</dbReference>
<dbReference type="InterPro" id="IPR029419">
    <property type="entry name" value="Arg_succ_lyase_C"/>
</dbReference>
<protein>
    <recommendedName>
        <fullName evidence="5 10">Argininosuccinate lyase</fullName>
        <shortName evidence="10">ASAL</shortName>
        <ecNumber evidence="5 10">4.3.2.1</ecNumber>
    </recommendedName>
    <alternativeName>
        <fullName evidence="10">Arginosuccinase</fullName>
    </alternativeName>
</protein>
<evidence type="ECO:0000256" key="7">
    <source>
        <dbReference type="ARBA" id="ARBA00022571"/>
    </source>
</evidence>
<feature type="domain" description="Fumarate lyase N-terminal" evidence="11">
    <location>
        <begin position="7"/>
        <end position="301"/>
    </location>
</feature>
<dbReference type="NCBIfam" id="TIGR00838">
    <property type="entry name" value="argH"/>
    <property type="match status" value="1"/>
</dbReference>
<organism evidence="13 14">
    <name type="scientific">Paenibacillus lentus</name>
    <dbReference type="NCBI Taxonomy" id="1338368"/>
    <lineage>
        <taxon>Bacteria</taxon>
        <taxon>Bacillati</taxon>
        <taxon>Bacillota</taxon>
        <taxon>Bacilli</taxon>
        <taxon>Bacillales</taxon>
        <taxon>Paenibacillaceae</taxon>
        <taxon>Paenibacillus</taxon>
    </lineage>
</organism>
<dbReference type="FunFam" id="1.20.200.10:FF:000006">
    <property type="entry name" value="Argininosuccinate lyase"/>
    <property type="match status" value="1"/>
</dbReference>
<dbReference type="RefSeq" id="WP_125082025.1">
    <property type="nucleotide sequence ID" value="NZ_CP034248.1"/>
</dbReference>
<name>A0A3S8RSL9_9BACL</name>
<dbReference type="Gene3D" id="1.20.200.10">
    <property type="entry name" value="Fumarase/aspartase (Central domain)"/>
    <property type="match status" value="1"/>
</dbReference>
<evidence type="ECO:0000259" key="12">
    <source>
        <dbReference type="Pfam" id="PF14698"/>
    </source>
</evidence>
<evidence type="ECO:0000256" key="6">
    <source>
        <dbReference type="ARBA" id="ARBA00022490"/>
    </source>
</evidence>
<comment type="pathway">
    <text evidence="3 10">Amino-acid biosynthesis; L-arginine biosynthesis; L-arginine from L-ornithine and carbamoyl phosphate: step 3/3.</text>
</comment>
<dbReference type="HAMAP" id="MF_00006">
    <property type="entry name" value="Arg_succ_lyase"/>
    <property type="match status" value="1"/>
</dbReference>
<feature type="domain" description="Argininosuccinate lyase C-terminal" evidence="12">
    <location>
        <begin position="364"/>
        <end position="432"/>
    </location>
</feature>
<evidence type="ECO:0000256" key="5">
    <source>
        <dbReference type="ARBA" id="ARBA00012338"/>
    </source>
</evidence>
<dbReference type="InterPro" id="IPR024083">
    <property type="entry name" value="Fumarase/histidase_N"/>
</dbReference>
<dbReference type="InterPro" id="IPR009049">
    <property type="entry name" value="Argininosuccinate_lyase"/>
</dbReference>
<gene>
    <name evidence="10 13" type="primary">argH</name>
    <name evidence="13" type="ORF">EIM92_06705</name>
</gene>
<keyword evidence="6 10" id="KW-0963">Cytoplasm</keyword>
<dbReference type="PRINTS" id="PR00145">
    <property type="entry name" value="ARGSUCLYASE"/>
</dbReference>
<dbReference type="EMBL" id="CP034248">
    <property type="protein sequence ID" value="AZK45932.1"/>
    <property type="molecule type" value="Genomic_DNA"/>
</dbReference>
<dbReference type="GO" id="GO:0005829">
    <property type="term" value="C:cytosol"/>
    <property type="evidence" value="ECO:0007669"/>
    <property type="project" value="TreeGrafter"/>
</dbReference>
<evidence type="ECO:0000259" key="11">
    <source>
        <dbReference type="Pfam" id="PF00206"/>
    </source>
</evidence>
<dbReference type="AlphaFoldDB" id="A0A3S8RSL9"/>
<dbReference type="PANTHER" id="PTHR43814:SF1">
    <property type="entry name" value="ARGININOSUCCINATE LYASE"/>
    <property type="match status" value="1"/>
</dbReference>
<reference evidence="13 14" key="1">
    <citation type="submission" date="2018-11" db="EMBL/GenBank/DDBJ databases">
        <title>Genome sequencing of Paenibacillus lentus DSM25539(T).</title>
        <authorList>
            <person name="Kook J.-K."/>
            <person name="Park S.-N."/>
            <person name="Lim Y.K."/>
        </authorList>
    </citation>
    <scope>NUCLEOTIDE SEQUENCE [LARGE SCALE GENOMIC DNA]</scope>
    <source>
        <strain evidence="13 14">DSM 25539</strain>
    </source>
</reference>
<dbReference type="PANTHER" id="PTHR43814">
    <property type="entry name" value="ARGININOSUCCINATE LYASE"/>
    <property type="match status" value="1"/>
</dbReference>
<evidence type="ECO:0000256" key="9">
    <source>
        <dbReference type="ARBA" id="ARBA00023239"/>
    </source>
</evidence>
<dbReference type="CDD" id="cd01359">
    <property type="entry name" value="Argininosuccinate_lyase"/>
    <property type="match status" value="1"/>
</dbReference>
<dbReference type="FunFam" id="1.10.40.30:FF:000001">
    <property type="entry name" value="Argininosuccinate lyase"/>
    <property type="match status" value="1"/>
</dbReference>
<evidence type="ECO:0000256" key="2">
    <source>
        <dbReference type="ARBA" id="ARBA00004496"/>
    </source>
</evidence>
<dbReference type="InterPro" id="IPR020557">
    <property type="entry name" value="Fumarate_lyase_CS"/>
</dbReference>
<evidence type="ECO:0000313" key="13">
    <source>
        <dbReference type="EMBL" id="AZK45932.1"/>
    </source>
</evidence>
<keyword evidence="14" id="KW-1185">Reference proteome</keyword>
<dbReference type="EC" id="4.3.2.1" evidence="5 10"/>
<sequence>MSKLWGGRFTKQTNKLVEQYTASIEFDKALAEEDVQGSLAHVTMLAKCGIVPEGDAEKIKEGLQSVLQKIRRGELEYSVSDEDIHMNIEKNLIEEIGPVGGKLHTGRSRNDQVATDMHLYLRKRVVEFVGLLHDLQEALIGQAKANLDTIVPGYTHLQRAQPILFAHHLLAYVSMFGRDIERLQDSYKRINVLPLGAGALAGTTFPIDRHFVAEQLQFDSVYENSLDAVSDRDFILEFLADASILMMHLSRLSEELVMWSSTEFRFVELDDAFCTGSSIMPQKKNPDVPELVRGKTGRVYGNLMGLLTVLKSLPLAYNKDMQEDKEGMFDTVATLQGALQLFAPMIATMKVNKEQMREAVNKDFSNATDIADFLANKGLPFRQAHEVIGKTVLYCIQHNKYLLDLSLEEFKQFSPLFDDSIYEVLQPETVVNARNVYGGTATSQVAAAISRAEEKLQATGQWVQEYLEKSK</sequence>
<dbReference type="Proteomes" id="UP000273145">
    <property type="component" value="Chromosome"/>
</dbReference>
<dbReference type="GO" id="GO:0004056">
    <property type="term" value="F:argininosuccinate lyase activity"/>
    <property type="evidence" value="ECO:0007669"/>
    <property type="project" value="UniProtKB-UniRule"/>
</dbReference>
<dbReference type="InterPro" id="IPR022761">
    <property type="entry name" value="Fumarate_lyase_N"/>
</dbReference>
<comment type="catalytic activity">
    <reaction evidence="1 10">
        <text>2-(N(omega)-L-arginino)succinate = fumarate + L-arginine</text>
        <dbReference type="Rhea" id="RHEA:24020"/>
        <dbReference type="ChEBI" id="CHEBI:29806"/>
        <dbReference type="ChEBI" id="CHEBI:32682"/>
        <dbReference type="ChEBI" id="CHEBI:57472"/>
        <dbReference type="EC" id="4.3.2.1"/>
    </reaction>
</comment>
<evidence type="ECO:0000256" key="3">
    <source>
        <dbReference type="ARBA" id="ARBA00004941"/>
    </source>
</evidence>
<dbReference type="FunFam" id="1.10.275.10:FF:000002">
    <property type="entry name" value="Argininosuccinate lyase"/>
    <property type="match status" value="1"/>
</dbReference>
<dbReference type="UniPathway" id="UPA00068">
    <property type="reaction ID" value="UER00114"/>
</dbReference>
<keyword evidence="7 10" id="KW-0055">Arginine biosynthesis</keyword>
<dbReference type="InterPro" id="IPR008948">
    <property type="entry name" value="L-Aspartase-like"/>
</dbReference>
<dbReference type="InterPro" id="IPR000362">
    <property type="entry name" value="Fumarate_lyase_fam"/>
</dbReference>
<dbReference type="Gene3D" id="1.10.275.10">
    <property type="entry name" value="Fumarase/aspartase (N-terminal domain)"/>
    <property type="match status" value="1"/>
</dbReference>
<keyword evidence="8 10" id="KW-0028">Amino-acid biosynthesis</keyword>
<evidence type="ECO:0000313" key="14">
    <source>
        <dbReference type="Proteomes" id="UP000273145"/>
    </source>
</evidence>
<dbReference type="SUPFAM" id="SSF48557">
    <property type="entry name" value="L-aspartase-like"/>
    <property type="match status" value="1"/>
</dbReference>
<evidence type="ECO:0000256" key="1">
    <source>
        <dbReference type="ARBA" id="ARBA00000985"/>
    </source>
</evidence>
<comment type="similarity">
    <text evidence="10">Belongs to the lyase 1 family. Argininosuccinate lyase subfamily.</text>
</comment>
<comment type="similarity">
    <text evidence="4">In the N-terminal section; belongs to the lyase 1 family. Argininosuccinate lyase subfamily.</text>
</comment>
<dbReference type="OrthoDB" id="9769623at2"/>
<accession>A0A3S8RSL9</accession>
<evidence type="ECO:0000256" key="8">
    <source>
        <dbReference type="ARBA" id="ARBA00022605"/>
    </source>
</evidence>
<dbReference type="PRINTS" id="PR00149">
    <property type="entry name" value="FUMRATELYASE"/>
</dbReference>
<keyword evidence="9 10" id="KW-0456">Lyase</keyword>
<evidence type="ECO:0000256" key="10">
    <source>
        <dbReference type="HAMAP-Rule" id="MF_00006"/>
    </source>
</evidence>
<dbReference type="PROSITE" id="PS00163">
    <property type="entry name" value="FUMARATE_LYASES"/>
    <property type="match status" value="1"/>
</dbReference>